<feature type="binding site" evidence="6">
    <location>
        <position position="19"/>
    </location>
    <ligand>
        <name>S-adenosyl-L-methionine</name>
        <dbReference type="ChEBI" id="CHEBI:59789"/>
    </ligand>
</feature>
<organism evidence="7 8">
    <name type="scientific">Echinimonas agarilytica</name>
    <dbReference type="NCBI Taxonomy" id="1215918"/>
    <lineage>
        <taxon>Bacteria</taxon>
        <taxon>Pseudomonadati</taxon>
        <taxon>Pseudomonadota</taxon>
        <taxon>Gammaproteobacteria</taxon>
        <taxon>Alteromonadales</taxon>
        <taxon>Echinimonadaceae</taxon>
        <taxon>Echinimonas</taxon>
    </lineage>
</organism>
<feature type="binding site" evidence="6">
    <location>
        <position position="100"/>
    </location>
    <ligand>
        <name>S-adenosyl-L-methionine</name>
        <dbReference type="ChEBI" id="CHEBI:59789"/>
    </ligand>
</feature>
<evidence type="ECO:0000256" key="6">
    <source>
        <dbReference type="HAMAP-Rule" id="MF_00934"/>
    </source>
</evidence>
<keyword evidence="4 6" id="KW-0949">S-adenosyl-L-methionine</keyword>
<dbReference type="GO" id="GO:0070475">
    <property type="term" value="P:rRNA base methylation"/>
    <property type="evidence" value="ECO:0007669"/>
    <property type="project" value="UniProtKB-UniRule"/>
</dbReference>
<comment type="function">
    <text evidence="6">Specifically methylates the adenine in position 2030 of 23S rRNA.</text>
</comment>
<comment type="similarity">
    <text evidence="6">Belongs to the RlmJ family.</text>
</comment>
<evidence type="ECO:0000256" key="1">
    <source>
        <dbReference type="ARBA" id="ARBA00022552"/>
    </source>
</evidence>
<dbReference type="SUPFAM" id="SSF53335">
    <property type="entry name" value="S-adenosyl-L-methionine-dependent methyltransferases"/>
    <property type="match status" value="1"/>
</dbReference>
<dbReference type="Gene3D" id="3.40.50.150">
    <property type="entry name" value="Vaccinia Virus protein VP39"/>
    <property type="match status" value="1"/>
</dbReference>
<dbReference type="PANTHER" id="PTHR37426">
    <property type="entry name" value="RIBOSOMAL RNA LARGE SUBUNIT METHYLTRANSFERASE J"/>
    <property type="match status" value="1"/>
</dbReference>
<keyword evidence="8" id="KW-1185">Reference proteome</keyword>
<accession>A0AA42B828</accession>
<dbReference type="AlphaFoldDB" id="A0AA42B828"/>
<dbReference type="GO" id="GO:0036307">
    <property type="term" value="F:23S rRNA (adenine(2030)-N(6))-methyltransferase activity"/>
    <property type="evidence" value="ECO:0007669"/>
    <property type="project" value="UniProtKB-UniRule"/>
</dbReference>
<dbReference type="GO" id="GO:0003723">
    <property type="term" value="F:RNA binding"/>
    <property type="evidence" value="ECO:0007669"/>
    <property type="project" value="UniProtKB-UniRule"/>
</dbReference>
<comment type="caution">
    <text evidence="7">The sequence shown here is derived from an EMBL/GenBank/DDBJ whole genome shotgun (WGS) entry which is preliminary data.</text>
</comment>
<dbReference type="FunFam" id="3.40.50.150:FF:000037">
    <property type="entry name" value="Ribosomal RNA large subunit methyltransferase J"/>
    <property type="match status" value="1"/>
</dbReference>
<feature type="active site" description="Proton acceptor" evidence="6">
    <location>
        <position position="164"/>
    </location>
</feature>
<evidence type="ECO:0000256" key="4">
    <source>
        <dbReference type="ARBA" id="ARBA00022691"/>
    </source>
</evidence>
<keyword evidence="3 6" id="KW-0808">Transferase</keyword>
<dbReference type="EMBL" id="JAMQGP010000006">
    <property type="protein sequence ID" value="MCM2680409.1"/>
    <property type="molecule type" value="Genomic_DNA"/>
</dbReference>
<feature type="binding site" evidence="6">
    <location>
        <position position="42"/>
    </location>
    <ligand>
        <name>S-adenosyl-L-methionine</name>
        <dbReference type="ChEBI" id="CHEBI:59789"/>
    </ligand>
</feature>
<proteinExistence type="inferred from homology"/>
<sequence>MLSYRHAFHAGNFADVLKHITQILCLEHFLKKDKAFTYLDTHSGAGMYELSASESQKTGEYLQGIAKLWELQQAPDAVEKYLEVVRHFNSNIDLDFYPGSPAIAHQFLRAQDNSHCFELHPTDANLLKQNLRHIRRSKVHTSDGYTGVKALLPPPSRRGLVFIDPPYELKTDYVKAIQAIEQGYKRFSTGTYCLWYPVVQRPYVHQIIDTLNSTAIKNVLQVEWCLQADSDAFGMTGTGMLIVNPPWTLKRELEVVMPFLEQHLGSTMSHYKIQQLIAE</sequence>
<name>A0AA42B828_9GAMM</name>
<evidence type="ECO:0000313" key="8">
    <source>
        <dbReference type="Proteomes" id="UP001165393"/>
    </source>
</evidence>
<dbReference type="RefSeq" id="WP_251261844.1">
    <property type="nucleotide sequence ID" value="NZ_JAMQGP010000006.1"/>
</dbReference>
<comment type="catalytic activity">
    <reaction evidence="6">
        <text>adenosine(2030) in 23S rRNA + S-adenosyl-L-methionine = N(6)-methyladenosine(2030) in 23S rRNA + S-adenosyl-L-homocysteine + H(+)</text>
        <dbReference type="Rhea" id="RHEA:43736"/>
        <dbReference type="Rhea" id="RHEA-COMP:10668"/>
        <dbReference type="Rhea" id="RHEA-COMP:10669"/>
        <dbReference type="ChEBI" id="CHEBI:15378"/>
        <dbReference type="ChEBI" id="CHEBI:57856"/>
        <dbReference type="ChEBI" id="CHEBI:59789"/>
        <dbReference type="ChEBI" id="CHEBI:74411"/>
        <dbReference type="ChEBI" id="CHEBI:74449"/>
        <dbReference type="EC" id="2.1.1.266"/>
    </reaction>
</comment>
<keyword evidence="5 6" id="KW-0694">RNA-binding</keyword>
<gene>
    <name evidence="6 7" type="primary">rlmJ</name>
    <name evidence="7" type="ORF">NAF29_12100</name>
</gene>
<keyword evidence="2 6" id="KW-0489">Methyltransferase</keyword>
<feature type="binding site" evidence="6">
    <location>
        <begin position="143"/>
        <end position="144"/>
    </location>
    <ligand>
        <name>S-adenosyl-L-methionine</name>
        <dbReference type="ChEBI" id="CHEBI:59789"/>
    </ligand>
</feature>
<dbReference type="HAMAP" id="MF_00934">
    <property type="entry name" value="23SrRNA_methyltr_J"/>
    <property type="match status" value="1"/>
</dbReference>
<dbReference type="PANTHER" id="PTHR37426:SF1">
    <property type="entry name" value="RIBOSOMAL RNA LARGE SUBUNIT METHYLTRANSFERASE J"/>
    <property type="match status" value="1"/>
</dbReference>
<protein>
    <recommendedName>
        <fullName evidence="6">Ribosomal RNA large subunit methyltransferase J</fullName>
        <ecNumber evidence="6">2.1.1.266</ecNumber>
    </recommendedName>
    <alternativeName>
        <fullName evidence="6">23S rRNA (adenine(2030)-N6)-methyltransferase</fullName>
    </alternativeName>
    <alternativeName>
        <fullName evidence="6">23S rRNA m6A2030 methyltransferase</fullName>
    </alternativeName>
</protein>
<dbReference type="InterPro" id="IPR029063">
    <property type="entry name" value="SAM-dependent_MTases_sf"/>
</dbReference>
<dbReference type="GO" id="GO:0005829">
    <property type="term" value="C:cytosol"/>
    <property type="evidence" value="ECO:0007669"/>
    <property type="project" value="TreeGrafter"/>
</dbReference>
<dbReference type="EC" id="2.1.1.266" evidence="6"/>
<feature type="site" description="Interaction with substrate rRNA" evidence="6">
    <location>
        <position position="4"/>
    </location>
</feature>
<comment type="subunit">
    <text evidence="6">Monomer.</text>
</comment>
<dbReference type="Pfam" id="PF04378">
    <property type="entry name" value="RsmJ"/>
    <property type="match status" value="1"/>
</dbReference>
<evidence type="ECO:0000256" key="3">
    <source>
        <dbReference type="ARBA" id="ARBA00022679"/>
    </source>
</evidence>
<dbReference type="InterPro" id="IPR007473">
    <property type="entry name" value="RlmJ"/>
</dbReference>
<dbReference type="Proteomes" id="UP001165393">
    <property type="component" value="Unassembled WGS sequence"/>
</dbReference>
<evidence type="ECO:0000256" key="2">
    <source>
        <dbReference type="ARBA" id="ARBA00022603"/>
    </source>
</evidence>
<feature type="binding site" evidence="6">
    <location>
        <position position="118"/>
    </location>
    <ligand>
        <name>S-adenosyl-L-methionine</name>
        <dbReference type="ChEBI" id="CHEBI:59789"/>
    </ligand>
</feature>
<keyword evidence="1 6" id="KW-0698">rRNA processing</keyword>
<feature type="binding site" evidence="6">
    <location>
        <position position="164"/>
    </location>
    <ligand>
        <name>S-adenosyl-L-methionine</name>
        <dbReference type="ChEBI" id="CHEBI:59789"/>
    </ligand>
</feature>
<reference evidence="7 8" key="1">
    <citation type="journal article" date="2013" name="Antonie Van Leeuwenhoek">
        <title>Echinimonas agarilytica gen. nov., sp. nov., a new gammaproteobacterium isolated from the sea urchin Strongylocentrotus intermedius.</title>
        <authorList>
            <person name="Nedashkovskaya O.I."/>
            <person name="Stenkova A.M."/>
            <person name="Zhukova N.V."/>
            <person name="Van Trappen S."/>
            <person name="Lee J.S."/>
            <person name="Kim S.B."/>
        </authorList>
    </citation>
    <scope>NUCLEOTIDE SEQUENCE [LARGE SCALE GENOMIC DNA]</scope>
    <source>
        <strain evidence="7 8">KMM 6351</strain>
    </source>
</reference>
<evidence type="ECO:0000313" key="7">
    <source>
        <dbReference type="EMBL" id="MCM2680409.1"/>
    </source>
</evidence>
<evidence type="ECO:0000256" key="5">
    <source>
        <dbReference type="ARBA" id="ARBA00022884"/>
    </source>
</evidence>